<dbReference type="PANTHER" id="PTHR10015">
    <property type="entry name" value="HEAT SHOCK TRANSCRIPTION FACTOR"/>
    <property type="match status" value="1"/>
</dbReference>
<dbReference type="OrthoDB" id="60033at2759"/>
<accession>D7FV29</accession>
<dbReference type="GO" id="GO:0005634">
    <property type="term" value="C:nucleus"/>
    <property type="evidence" value="ECO:0007669"/>
    <property type="project" value="UniProtKB-SubCell"/>
</dbReference>
<evidence type="ECO:0000313" key="8">
    <source>
        <dbReference type="Proteomes" id="UP000002630"/>
    </source>
</evidence>
<feature type="compositionally biased region" description="Low complexity" evidence="5">
    <location>
        <begin position="471"/>
        <end position="483"/>
    </location>
</feature>
<dbReference type="GO" id="GO:0043565">
    <property type="term" value="F:sequence-specific DNA binding"/>
    <property type="evidence" value="ECO:0007669"/>
    <property type="project" value="InterPro"/>
</dbReference>
<dbReference type="InParanoid" id="D7FV29"/>
<comment type="similarity">
    <text evidence="4">Belongs to the HSF family.</text>
</comment>
<feature type="compositionally biased region" description="Low complexity" evidence="5">
    <location>
        <begin position="255"/>
        <end position="266"/>
    </location>
</feature>
<dbReference type="EMBL" id="FN649760">
    <property type="protein sequence ID" value="CBJ31835.1"/>
    <property type="molecule type" value="Genomic_DNA"/>
</dbReference>
<dbReference type="Proteomes" id="UP000002630">
    <property type="component" value="Unassembled WGS sequence"/>
</dbReference>
<keyword evidence="7" id="KW-0346">Stress response</keyword>
<dbReference type="GO" id="GO:0003700">
    <property type="term" value="F:DNA-binding transcription factor activity"/>
    <property type="evidence" value="ECO:0007669"/>
    <property type="project" value="InterPro"/>
</dbReference>
<dbReference type="Gene3D" id="1.10.10.10">
    <property type="entry name" value="Winged helix-like DNA-binding domain superfamily/Winged helix DNA-binding domain"/>
    <property type="match status" value="1"/>
</dbReference>
<reference evidence="7 8" key="1">
    <citation type="journal article" date="2010" name="Nature">
        <title>The Ectocarpus genome and the independent evolution of multicellularity in brown algae.</title>
        <authorList>
            <person name="Cock J.M."/>
            <person name="Sterck L."/>
            <person name="Rouze P."/>
            <person name="Scornet D."/>
            <person name="Allen A.E."/>
            <person name="Amoutzias G."/>
            <person name="Anthouard V."/>
            <person name="Artiguenave F."/>
            <person name="Aury J.M."/>
            <person name="Badger J.H."/>
            <person name="Beszteri B."/>
            <person name="Billiau K."/>
            <person name="Bonnet E."/>
            <person name="Bothwell J.H."/>
            <person name="Bowler C."/>
            <person name="Boyen C."/>
            <person name="Brownlee C."/>
            <person name="Carrano C.J."/>
            <person name="Charrier B."/>
            <person name="Cho G.Y."/>
            <person name="Coelho S.M."/>
            <person name="Collen J."/>
            <person name="Corre E."/>
            <person name="Da Silva C."/>
            <person name="Delage L."/>
            <person name="Delaroque N."/>
            <person name="Dittami S.M."/>
            <person name="Doulbeau S."/>
            <person name="Elias M."/>
            <person name="Farnham G."/>
            <person name="Gachon C.M."/>
            <person name="Gschloessl B."/>
            <person name="Heesch S."/>
            <person name="Jabbari K."/>
            <person name="Jubin C."/>
            <person name="Kawai H."/>
            <person name="Kimura K."/>
            <person name="Kloareg B."/>
            <person name="Kupper F.C."/>
            <person name="Lang D."/>
            <person name="Le Bail A."/>
            <person name="Leblanc C."/>
            <person name="Lerouge P."/>
            <person name="Lohr M."/>
            <person name="Lopez P.J."/>
            <person name="Martens C."/>
            <person name="Maumus F."/>
            <person name="Michel G."/>
            <person name="Miranda-Saavedra D."/>
            <person name="Morales J."/>
            <person name="Moreau H."/>
            <person name="Motomura T."/>
            <person name="Nagasato C."/>
            <person name="Napoli C.A."/>
            <person name="Nelson D.R."/>
            <person name="Nyvall-Collen P."/>
            <person name="Peters A.F."/>
            <person name="Pommier C."/>
            <person name="Potin P."/>
            <person name="Poulain J."/>
            <person name="Quesneville H."/>
            <person name="Read B."/>
            <person name="Rensing S.A."/>
            <person name="Ritter A."/>
            <person name="Rousvoal S."/>
            <person name="Samanta M."/>
            <person name="Samson G."/>
            <person name="Schroeder D.C."/>
            <person name="Segurens B."/>
            <person name="Strittmatter M."/>
            <person name="Tonon T."/>
            <person name="Tregear J.W."/>
            <person name="Valentin K."/>
            <person name="von Dassow P."/>
            <person name="Yamagishi T."/>
            <person name="Van de Peer Y."/>
            <person name="Wincker P."/>
        </authorList>
    </citation>
    <scope>NUCLEOTIDE SEQUENCE [LARGE SCALE GENOMIC DNA]</scope>
    <source>
        <strain evidence="8">Ec32 / CCAP1310/4</strain>
    </source>
</reference>
<dbReference type="SUPFAM" id="SSF46785">
    <property type="entry name" value="Winged helix' DNA-binding domain"/>
    <property type="match status" value="1"/>
</dbReference>
<dbReference type="InterPro" id="IPR036388">
    <property type="entry name" value="WH-like_DNA-bd_sf"/>
</dbReference>
<keyword evidence="2" id="KW-0238">DNA-binding</keyword>
<protein>
    <submittedName>
        <fullName evidence="7">Heat Shock transcription factor</fullName>
    </submittedName>
</protein>
<feature type="region of interest" description="Disordered" evidence="5">
    <location>
        <begin position="220"/>
        <end position="276"/>
    </location>
</feature>
<proteinExistence type="inferred from homology"/>
<dbReference type="PRINTS" id="PR00056">
    <property type="entry name" value="HSFDOMAIN"/>
</dbReference>
<evidence type="ECO:0000256" key="3">
    <source>
        <dbReference type="ARBA" id="ARBA00023242"/>
    </source>
</evidence>
<feature type="region of interest" description="Disordered" evidence="5">
    <location>
        <begin position="312"/>
        <end position="382"/>
    </location>
</feature>
<dbReference type="Pfam" id="PF00447">
    <property type="entry name" value="HSF_DNA-bind"/>
    <property type="match status" value="1"/>
</dbReference>
<comment type="subcellular location">
    <subcellularLocation>
        <location evidence="1">Nucleus</location>
    </subcellularLocation>
</comment>
<organism evidence="7 8">
    <name type="scientific">Ectocarpus siliculosus</name>
    <name type="common">Brown alga</name>
    <name type="synonym">Conferva siliculosa</name>
    <dbReference type="NCBI Taxonomy" id="2880"/>
    <lineage>
        <taxon>Eukaryota</taxon>
        <taxon>Sar</taxon>
        <taxon>Stramenopiles</taxon>
        <taxon>Ochrophyta</taxon>
        <taxon>PX clade</taxon>
        <taxon>Phaeophyceae</taxon>
        <taxon>Ectocarpales</taxon>
        <taxon>Ectocarpaceae</taxon>
        <taxon>Ectocarpus</taxon>
    </lineage>
</organism>
<keyword evidence="3" id="KW-0539">Nucleus</keyword>
<dbReference type="InterPro" id="IPR036390">
    <property type="entry name" value="WH_DNA-bd_sf"/>
</dbReference>
<keyword evidence="8" id="KW-1185">Reference proteome</keyword>
<feature type="region of interest" description="Disordered" evidence="5">
    <location>
        <begin position="65"/>
        <end position="87"/>
    </location>
</feature>
<evidence type="ECO:0000259" key="6">
    <source>
        <dbReference type="SMART" id="SM00415"/>
    </source>
</evidence>
<dbReference type="InterPro" id="IPR000232">
    <property type="entry name" value="HSF_DNA-bd"/>
</dbReference>
<evidence type="ECO:0000256" key="4">
    <source>
        <dbReference type="RuleBase" id="RU004020"/>
    </source>
</evidence>
<feature type="region of interest" description="Disordered" evidence="5">
    <location>
        <begin position="454"/>
        <end position="483"/>
    </location>
</feature>
<dbReference type="SMART" id="SM00415">
    <property type="entry name" value="HSF"/>
    <property type="match status" value="1"/>
</dbReference>
<feature type="domain" description="HSF-type DNA-binding" evidence="6">
    <location>
        <begin position="10"/>
        <end position="110"/>
    </location>
</feature>
<dbReference type="STRING" id="2880.D7FV29"/>
<dbReference type="PANTHER" id="PTHR10015:SF206">
    <property type="entry name" value="HSF-TYPE DNA-BINDING DOMAIN-CONTAINING PROTEIN"/>
    <property type="match status" value="1"/>
</dbReference>
<evidence type="ECO:0000313" key="7">
    <source>
        <dbReference type="EMBL" id="CBJ31835.1"/>
    </source>
</evidence>
<gene>
    <name evidence="7" type="primary">HSF</name>
    <name evidence="7" type="ORF">Esi_0286_0040</name>
</gene>
<evidence type="ECO:0000256" key="2">
    <source>
        <dbReference type="ARBA" id="ARBA00023125"/>
    </source>
</evidence>
<evidence type="ECO:0000256" key="1">
    <source>
        <dbReference type="ARBA" id="ARBA00004123"/>
    </source>
</evidence>
<evidence type="ECO:0000256" key="5">
    <source>
        <dbReference type="SAM" id="MobiDB-lite"/>
    </source>
</evidence>
<name>D7FV29_ECTSI</name>
<dbReference type="AlphaFoldDB" id="D7FV29"/>
<sequence length="483" mass="50938">METVGGVGRWVPTDPNTTTTDVFATLHVLAFEGLLPSYYNHKKFLSFVRQLNFYGFKKVKGDPASRMSSASSVHPPPSAVAADESDSWQEFRHPEFRRGRRDLLAGIKRQKDGGRVKRKQAELEKLGTLSTLTTDVDMMSVDLRAANGKLDDIMLMLSGMAGGNLHSSMIPPVQRGNMGRGGDGSFGFGIGGSSSDQNSYNTAETAGAAAAAFGGDRQQVVGAGSRDGSTDQEGHDPSVYGAPLDQRHTPCLPVGHQQQGWQGHGPYPQPHQPSFSTERCLVAPNQVRYQAAQSHPALPSLPLAVAAHASHVSAAEPRRQQLPPLCYPPRGDGNNLASSGHEQVGGVYESLSNKASPSGSGGGGDGGDGGGGGRRGDFHSVSSWANTNPRVIQGQQQPQLAWSYRLQHQQNGGAAQVVSPPRGGYDGDVGTMGRLEQALSHGAMSGLRVLSHSAASISQTDKEQQENFNAGSTSSSMSSMGST</sequence>
<feature type="compositionally biased region" description="Gly residues" evidence="5">
    <location>
        <begin position="359"/>
        <end position="373"/>
    </location>
</feature>